<evidence type="ECO:0000313" key="2">
    <source>
        <dbReference type="EMBL" id="GFD01126.1"/>
    </source>
</evidence>
<feature type="compositionally biased region" description="Low complexity" evidence="1">
    <location>
        <begin position="106"/>
        <end position="124"/>
    </location>
</feature>
<dbReference type="Gene3D" id="3.40.190.10">
    <property type="entry name" value="Periplasmic binding protein-like II"/>
    <property type="match status" value="1"/>
</dbReference>
<feature type="compositionally biased region" description="Basic residues" evidence="1">
    <location>
        <begin position="1"/>
        <end position="10"/>
    </location>
</feature>
<reference evidence="2" key="1">
    <citation type="journal article" date="2019" name="Sci. Rep.">
        <title>Draft genome of Tanacetum cinerariifolium, the natural source of mosquito coil.</title>
        <authorList>
            <person name="Yamashiro T."/>
            <person name="Shiraishi A."/>
            <person name="Satake H."/>
            <person name="Nakayama K."/>
        </authorList>
    </citation>
    <scope>NUCLEOTIDE SEQUENCE</scope>
</reference>
<feature type="region of interest" description="Disordered" evidence="1">
    <location>
        <begin position="1"/>
        <end position="63"/>
    </location>
</feature>
<evidence type="ECO:0000256" key="1">
    <source>
        <dbReference type="SAM" id="MobiDB-lite"/>
    </source>
</evidence>
<evidence type="ECO:0008006" key="3">
    <source>
        <dbReference type="Google" id="ProtNLM"/>
    </source>
</evidence>
<gene>
    <name evidence="2" type="ORF">Tci_873095</name>
</gene>
<proteinExistence type="predicted"/>
<feature type="region of interest" description="Disordered" evidence="1">
    <location>
        <begin position="104"/>
        <end position="125"/>
    </location>
</feature>
<feature type="non-terminal residue" evidence="2">
    <location>
        <position position="1"/>
    </location>
</feature>
<dbReference type="EMBL" id="BKCJ011189395">
    <property type="protein sequence ID" value="GFD01126.1"/>
    <property type="molecule type" value="Genomic_DNA"/>
</dbReference>
<protein>
    <recommendedName>
        <fullName evidence="3">LysR substrate-binding domain-containing protein</fullName>
    </recommendedName>
</protein>
<feature type="non-terminal residue" evidence="2">
    <location>
        <position position="156"/>
    </location>
</feature>
<name>A0A699SWU5_TANCI</name>
<dbReference type="SUPFAM" id="SSF53850">
    <property type="entry name" value="Periplasmic binding protein-like II"/>
    <property type="match status" value="1"/>
</dbReference>
<comment type="caution">
    <text evidence="2">The sequence shown here is derived from an EMBL/GenBank/DDBJ whole genome shotgun (WGS) entry which is preliminary data.</text>
</comment>
<sequence>FRRSRARGRLHSGGTDAVHQPVCSEQTGSSTGGKPGRDAAGSARLTGHPHGGRQGRAPPGRGDAHAFAEYRRLYPNVTIHLLEGGSRAIEQAVMTGELELGASLTPDDPAFAPASKSASPPKKAGAVVRPTFLPHWWRQVKAWCCCLRWLPRRWSG</sequence>
<dbReference type="AlphaFoldDB" id="A0A699SWU5"/>
<organism evidence="2">
    <name type="scientific">Tanacetum cinerariifolium</name>
    <name type="common">Dalmatian daisy</name>
    <name type="synonym">Chrysanthemum cinerariifolium</name>
    <dbReference type="NCBI Taxonomy" id="118510"/>
    <lineage>
        <taxon>Eukaryota</taxon>
        <taxon>Viridiplantae</taxon>
        <taxon>Streptophyta</taxon>
        <taxon>Embryophyta</taxon>
        <taxon>Tracheophyta</taxon>
        <taxon>Spermatophyta</taxon>
        <taxon>Magnoliopsida</taxon>
        <taxon>eudicotyledons</taxon>
        <taxon>Gunneridae</taxon>
        <taxon>Pentapetalae</taxon>
        <taxon>asterids</taxon>
        <taxon>campanulids</taxon>
        <taxon>Asterales</taxon>
        <taxon>Asteraceae</taxon>
        <taxon>Asteroideae</taxon>
        <taxon>Anthemideae</taxon>
        <taxon>Anthemidinae</taxon>
        <taxon>Tanacetum</taxon>
    </lineage>
</organism>
<accession>A0A699SWU5</accession>